<protein>
    <recommendedName>
        <fullName evidence="1">Helix-turn-helix domain-containing protein</fullName>
    </recommendedName>
</protein>
<keyword evidence="3" id="KW-1185">Reference proteome</keyword>
<name>A0ABQ0GYH5_9HYPH</name>
<evidence type="ECO:0000313" key="2">
    <source>
        <dbReference type="EMBL" id="GAB1581722.1"/>
    </source>
</evidence>
<feature type="domain" description="Helix-turn-helix" evidence="1">
    <location>
        <begin position="11"/>
        <end position="64"/>
    </location>
</feature>
<dbReference type="Proteomes" id="UP001628091">
    <property type="component" value="Unassembled WGS sequence"/>
</dbReference>
<dbReference type="EMBL" id="BAAFZP010000001">
    <property type="protein sequence ID" value="GAB1581722.1"/>
    <property type="molecule type" value="Genomic_DNA"/>
</dbReference>
<dbReference type="RefSeq" id="WP_407864506.1">
    <property type="nucleotide sequence ID" value="NZ_BAAFZP010000001.1"/>
</dbReference>
<gene>
    <name evidence="2" type="ORF">PPNSA23_16650</name>
</gene>
<organism evidence="2 3">
    <name type="scientific">Phyllobacterium phragmitis</name>
    <dbReference type="NCBI Taxonomy" id="2670329"/>
    <lineage>
        <taxon>Bacteria</taxon>
        <taxon>Pseudomonadati</taxon>
        <taxon>Pseudomonadota</taxon>
        <taxon>Alphaproteobacteria</taxon>
        <taxon>Hyphomicrobiales</taxon>
        <taxon>Phyllobacteriaceae</taxon>
        <taxon>Phyllobacterium</taxon>
    </lineage>
</organism>
<sequence>MRDRPLPSEPLMTAKEAAAKLNMSLKTLMKHVNEGRLRFINIGIGGRRQLRFTPYNLQTFLENQKVREVPKCPSTKAPKALSTSTTFKSTVVAFSALPKPKAGKTPRP</sequence>
<dbReference type="Pfam" id="PF12728">
    <property type="entry name" value="HTH_17"/>
    <property type="match status" value="1"/>
</dbReference>
<evidence type="ECO:0000259" key="1">
    <source>
        <dbReference type="Pfam" id="PF12728"/>
    </source>
</evidence>
<dbReference type="InterPro" id="IPR041657">
    <property type="entry name" value="HTH_17"/>
</dbReference>
<proteinExistence type="predicted"/>
<comment type="caution">
    <text evidence="2">The sequence shown here is derived from an EMBL/GenBank/DDBJ whole genome shotgun (WGS) entry which is preliminary data.</text>
</comment>
<evidence type="ECO:0000313" key="3">
    <source>
        <dbReference type="Proteomes" id="UP001628091"/>
    </source>
</evidence>
<reference evidence="2 3" key="1">
    <citation type="submission" date="2024-10" db="EMBL/GenBank/DDBJ databases">
        <title>Isolation, draft genome sequencing and identification of Phyllobacterium sp. NSA23, isolated from leaf soil.</title>
        <authorList>
            <person name="Akita H."/>
        </authorList>
    </citation>
    <scope>NUCLEOTIDE SEQUENCE [LARGE SCALE GENOMIC DNA]</scope>
    <source>
        <strain evidence="2 3">NSA23</strain>
    </source>
</reference>
<accession>A0ABQ0GYH5</accession>